<dbReference type="FunFam" id="3.40.50.720:FF:000084">
    <property type="entry name" value="Short-chain dehydrogenase reductase"/>
    <property type="match status" value="1"/>
</dbReference>
<dbReference type="InterPro" id="IPR020904">
    <property type="entry name" value="Sc_DH/Rdtase_CS"/>
</dbReference>
<evidence type="ECO:0000256" key="1">
    <source>
        <dbReference type="ARBA" id="ARBA00006484"/>
    </source>
</evidence>
<evidence type="ECO:0000256" key="2">
    <source>
        <dbReference type="ARBA" id="ARBA00023002"/>
    </source>
</evidence>
<evidence type="ECO:0000313" key="4">
    <source>
        <dbReference type="Proteomes" id="UP000198688"/>
    </source>
</evidence>
<dbReference type="CDD" id="cd05233">
    <property type="entry name" value="SDR_c"/>
    <property type="match status" value="1"/>
</dbReference>
<dbReference type="InterPro" id="IPR002347">
    <property type="entry name" value="SDR_fam"/>
</dbReference>
<organism evidence="3 4">
    <name type="scientific">Actinoplanes derwentensis</name>
    <dbReference type="NCBI Taxonomy" id="113562"/>
    <lineage>
        <taxon>Bacteria</taxon>
        <taxon>Bacillati</taxon>
        <taxon>Actinomycetota</taxon>
        <taxon>Actinomycetes</taxon>
        <taxon>Micromonosporales</taxon>
        <taxon>Micromonosporaceae</taxon>
        <taxon>Actinoplanes</taxon>
    </lineage>
</organism>
<dbReference type="Pfam" id="PF13561">
    <property type="entry name" value="adh_short_C2"/>
    <property type="match status" value="1"/>
</dbReference>
<dbReference type="EMBL" id="LT629758">
    <property type="protein sequence ID" value="SDT51335.1"/>
    <property type="molecule type" value="Genomic_DNA"/>
</dbReference>
<dbReference type="AlphaFoldDB" id="A0A1H2AZ97"/>
<dbReference type="NCBIfam" id="NF005893">
    <property type="entry name" value="PRK07856.1"/>
    <property type="match status" value="1"/>
</dbReference>
<comment type="similarity">
    <text evidence="1">Belongs to the short-chain dehydrogenases/reductases (SDR) family.</text>
</comment>
<dbReference type="SUPFAM" id="SSF51735">
    <property type="entry name" value="NAD(P)-binding Rossmann-fold domains"/>
    <property type="match status" value="1"/>
</dbReference>
<dbReference type="PRINTS" id="PR00080">
    <property type="entry name" value="SDRFAMILY"/>
</dbReference>
<dbReference type="OrthoDB" id="3361211at2"/>
<proteinExistence type="inferred from homology"/>
<keyword evidence="4" id="KW-1185">Reference proteome</keyword>
<dbReference type="STRING" id="113562.SAMN04489716_4221"/>
<dbReference type="Gene3D" id="3.40.50.720">
    <property type="entry name" value="NAD(P)-binding Rossmann-like Domain"/>
    <property type="match status" value="1"/>
</dbReference>
<accession>A0A1H2AZ97</accession>
<protein>
    <submittedName>
        <fullName evidence="3">NAD(P)-dependent dehydrogenase, short-chain alcohol dehydrogenase family</fullName>
    </submittedName>
</protein>
<name>A0A1H2AZ97_9ACTN</name>
<dbReference type="Proteomes" id="UP000198688">
    <property type="component" value="Chromosome I"/>
</dbReference>
<dbReference type="GO" id="GO:0016491">
    <property type="term" value="F:oxidoreductase activity"/>
    <property type="evidence" value="ECO:0007669"/>
    <property type="project" value="UniProtKB-KW"/>
</dbReference>
<keyword evidence="2" id="KW-0560">Oxidoreductase</keyword>
<dbReference type="RefSeq" id="WP_092546205.1">
    <property type="nucleotide sequence ID" value="NZ_BOMJ01000042.1"/>
</dbReference>
<reference evidence="3 4" key="1">
    <citation type="submission" date="2016-10" db="EMBL/GenBank/DDBJ databases">
        <authorList>
            <person name="de Groot N.N."/>
        </authorList>
    </citation>
    <scope>NUCLEOTIDE SEQUENCE [LARGE SCALE GENOMIC DNA]</scope>
    <source>
        <strain evidence="3 4">DSM 43941</strain>
    </source>
</reference>
<evidence type="ECO:0000313" key="3">
    <source>
        <dbReference type="EMBL" id="SDT51335.1"/>
    </source>
</evidence>
<gene>
    <name evidence="3" type="ORF">SAMN04489716_4221</name>
</gene>
<dbReference type="PROSITE" id="PS00061">
    <property type="entry name" value="ADH_SHORT"/>
    <property type="match status" value="1"/>
</dbReference>
<dbReference type="PANTHER" id="PTHR43639">
    <property type="entry name" value="OXIDOREDUCTASE, SHORT-CHAIN DEHYDROGENASE/REDUCTASE FAMILY (AFU_ORTHOLOGUE AFUA_5G02870)"/>
    <property type="match status" value="1"/>
</dbReference>
<dbReference type="PANTHER" id="PTHR43639:SF1">
    <property type="entry name" value="SHORT-CHAIN DEHYDROGENASE_REDUCTASE FAMILY PROTEIN"/>
    <property type="match status" value="1"/>
</dbReference>
<dbReference type="PRINTS" id="PR00081">
    <property type="entry name" value="GDHRDH"/>
</dbReference>
<dbReference type="InterPro" id="IPR036291">
    <property type="entry name" value="NAD(P)-bd_dom_sf"/>
</dbReference>
<sequence>MDPLDFAGRAVVVTGGTRGIGAVIASAFRSAGADVLVCARTSPSAVPPGDFFPADVRDPAQASALVAAAVTRFGRLDVLINNAGGSPSVPAGTASPRLHAKIIELNLIAPLHVSQAANTVMRAQSTGGVILMIGSVSGTRPSPGTAAYGAAKAGLHHLTTSLAAEWAPLVRVNNLVVGPVGASPETPVPGAAATIDRTVPMGRAASPGEVASACLLLASPLAGYITGASLAVHGGGEWPAYLADLRDTAYRAEK</sequence>